<reference evidence="3 4" key="1">
    <citation type="submission" date="2014-12" db="EMBL/GenBank/DDBJ databases">
        <title>Draft genome sequences of 29 type strains of Enterococci.</title>
        <authorList>
            <person name="Zhong Z."/>
            <person name="Sun Z."/>
            <person name="Liu W."/>
            <person name="Zhang W."/>
            <person name="Zhang H."/>
        </authorList>
    </citation>
    <scope>NUCLEOTIDE SEQUENCE [LARGE SCALE GENOMIC DNA]</scope>
    <source>
        <strain evidence="3 4">DSM 17122</strain>
    </source>
</reference>
<dbReference type="EMBL" id="JXKQ01000001">
    <property type="protein sequence ID" value="OJG47081.1"/>
    <property type="molecule type" value="Genomic_DNA"/>
</dbReference>
<comment type="caution">
    <text evidence="3">The sequence shown here is derived from an EMBL/GenBank/DDBJ whole genome shotgun (WGS) entry which is preliminary data.</text>
</comment>
<dbReference type="RefSeq" id="WP_071856733.1">
    <property type="nucleotide sequence ID" value="NZ_JBHSHK010000005.1"/>
</dbReference>
<organism evidence="3 4">
    <name type="scientific">Enterococcus hermanniensis</name>
    <dbReference type="NCBI Taxonomy" id="249189"/>
    <lineage>
        <taxon>Bacteria</taxon>
        <taxon>Bacillati</taxon>
        <taxon>Bacillota</taxon>
        <taxon>Bacilli</taxon>
        <taxon>Lactobacillales</taxon>
        <taxon>Enterococcaceae</taxon>
        <taxon>Enterococcus</taxon>
    </lineage>
</organism>
<feature type="domain" description="Glycosyl transferase family 1" evidence="1">
    <location>
        <begin position="196"/>
        <end position="359"/>
    </location>
</feature>
<accession>A0A1L8TRX5</accession>
<sequence length="385" mass="44052">MKKILYLHAGAEMYGADKVLLELVSGIDKSKFECTIVLPNDGVLVKAMKKKGLNVSIIPYPILRRKIFSPIGIIKYAFEYFKYSLMLIKLIKKYQIDIIHINTTAVLEGILIKIITRKKVLWHVHEIITQPKFIYKIISFLVNKFSDKAVAVSKATKEHLINSGLVDRKKVSVIYNGVDGEVYSPFNPIDYLYSDFNIPTDSIVVGMIGRVNSWKGQKDFILAMEPLMKENKKIYAVLVGGVFEDEYHFMDDLKQIIQNSKFEERFIVSDFRDDIANIHNFFDIFVLPSTSPDPLPTVVLESMASGKPVVGYRHGGVTEMVVENQNGLLANPNSPKDLGNKIQQLIIDTNKRKKFGENSLERQKKFFDKKMYIYNFENKYGELEG</sequence>
<proteinExistence type="predicted"/>
<dbReference type="InterPro" id="IPR050194">
    <property type="entry name" value="Glycosyltransferase_grp1"/>
</dbReference>
<gene>
    <name evidence="3" type="ORF">RV04_GL000328</name>
</gene>
<dbReference type="Pfam" id="PF13439">
    <property type="entry name" value="Glyco_transf_4"/>
    <property type="match status" value="1"/>
</dbReference>
<dbReference type="CDD" id="cd03801">
    <property type="entry name" value="GT4_PimA-like"/>
    <property type="match status" value="1"/>
</dbReference>
<feature type="domain" description="Glycosyltransferase subfamily 4-like N-terminal" evidence="2">
    <location>
        <begin position="15"/>
        <end position="179"/>
    </location>
</feature>
<keyword evidence="3" id="KW-0808">Transferase</keyword>
<dbReference type="PANTHER" id="PTHR45947">
    <property type="entry name" value="SULFOQUINOVOSYL TRANSFERASE SQD2"/>
    <property type="match status" value="1"/>
</dbReference>
<dbReference type="OrthoDB" id="9806653at2"/>
<dbReference type="Proteomes" id="UP000182077">
    <property type="component" value="Unassembled WGS sequence"/>
</dbReference>
<dbReference type="PANTHER" id="PTHR45947:SF3">
    <property type="entry name" value="SULFOQUINOVOSYL TRANSFERASE SQD2"/>
    <property type="match status" value="1"/>
</dbReference>
<dbReference type="STRING" id="249189.RV04_GL000328"/>
<evidence type="ECO:0000313" key="3">
    <source>
        <dbReference type="EMBL" id="OJG47081.1"/>
    </source>
</evidence>
<dbReference type="GO" id="GO:0016758">
    <property type="term" value="F:hexosyltransferase activity"/>
    <property type="evidence" value="ECO:0007669"/>
    <property type="project" value="TreeGrafter"/>
</dbReference>
<dbReference type="InterPro" id="IPR028098">
    <property type="entry name" value="Glyco_trans_4-like_N"/>
</dbReference>
<dbReference type="SUPFAM" id="SSF53756">
    <property type="entry name" value="UDP-Glycosyltransferase/glycogen phosphorylase"/>
    <property type="match status" value="1"/>
</dbReference>
<dbReference type="Pfam" id="PF00534">
    <property type="entry name" value="Glycos_transf_1"/>
    <property type="match status" value="1"/>
</dbReference>
<keyword evidence="4" id="KW-1185">Reference proteome</keyword>
<evidence type="ECO:0000313" key="4">
    <source>
        <dbReference type="Proteomes" id="UP000182077"/>
    </source>
</evidence>
<protein>
    <submittedName>
        <fullName evidence="3">Glycosyltransferase</fullName>
    </submittedName>
</protein>
<evidence type="ECO:0000259" key="1">
    <source>
        <dbReference type="Pfam" id="PF00534"/>
    </source>
</evidence>
<dbReference type="Gene3D" id="3.40.50.2000">
    <property type="entry name" value="Glycogen Phosphorylase B"/>
    <property type="match status" value="2"/>
</dbReference>
<dbReference type="AlphaFoldDB" id="A0A1L8TRX5"/>
<name>A0A1L8TRX5_9ENTE</name>
<evidence type="ECO:0000259" key="2">
    <source>
        <dbReference type="Pfam" id="PF13439"/>
    </source>
</evidence>
<dbReference type="InterPro" id="IPR001296">
    <property type="entry name" value="Glyco_trans_1"/>
</dbReference>